<dbReference type="Proteomes" id="UP000466442">
    <property type="component" value="Unassembled WGS sequence"/>
</dbReference>
<protein>
    <submittedName>
        <fullName evidence="2">Uncharacterized protein</fullName>
    </submittedName>
</protein>
<evidence type="ECO:0000313" key="2">
    <source>
        <dbReference type="EMBL" id="KAF6200866.1"/>
    </source>
</evidence>
<keyword evidence="1" id="KW-0732">Signal</keyword>
<reference evidence="2" key="1">
    <citation type="journal article" date="2021" name="Mol. Ecol. Resour.">
        <title>Apolygus lucorum genome provides insights into omnivorousness and mesophyll feeding.</title>
        <authorList>
            <person name="Liu Y."/>
            <person name="Liu H."/>
            <person name="Wang H."/>
            <person name="Huang T."/>
            <person name="Liu B."/>
            <person name="Yang B."/>
            <person name="Yin L."/>
            <person name="Li B."/>
            <person name="Zhang Y."/>
            <person name="Zhang S."/>
            <person name="Jiang F."/>
            <person name="Zhang X."/>
            <person name="Ren Y."/>
            <person name="Wang B."/>
            <person name="Wang S."/>
            <person name="Lu Y."/>
            <person name="Wu K."/>
            <person name="Fan W."/>
            <person name="Wang G."/>
        </authorList>
    </citation>
    <scope>NUCLEOTIDE SEQUENCE</scope>
    <source>
        <strain evidence="2">12Hb</strain>
    </source>
</reference>
<name>A0A8S9WYI9_APOLU</name>
<sequence length="77" mass="8834">MMIKFGLLLLGLAALCTAERKKVSLSGDKWKWVIENFSGFNMYRENESWEITTDEGSTIKLLCEEIGIAERKGQNYQ</sequence>
<organism evidence="2 3">
    <name type="scientific">Apolygus lucorum</name>
    <name type="common">Small green plant bug</name>
    <name type="synonym">Lygocoris lucorum</name>
    <dbReference type="NCBI Taxonomy" id="248454"/>
    <lineage>
        <taxon>Eukaryota</taxon>
        <taxon>Metazoa</taxon>
        <taxon>Ecdysozoa</taxon>
        <taxon>Arthropoda</taxon>
        <taxon>Hexapoda</taxon>
        <taxon>Insecta</taxon>
        <taxon>Pterygota</taxon>
        <taxon>Neoptera</taxon>
        <taxon>Paraneoptera</taxon>
        <taxon>Hemiptera</taxon>
        <taxon>Heteroptera</taxon>
        <taxon>Panheteroptera</taxon>
        <taxon>Cimicomorpha</taxon>
        <taxon>Miridae</taxon>
        <taxon>Mirini</taxon>
        <taxon>Apolygus</taxon>
    </lineage>
</organism>
<evidence type="ECO:0000313" key="3">
    <source>
        <dbReference type="Proteomes" id="UP000466442"/>
    </source>
</evidence>
<gene>
    <name evidence="2" type="ORF">GE061_005313</name>
</gene>
<feature type="signal peptide" evidence="1">
    <location>
        <begin position="1"/>
        <end position="18"/>
    </location>
</feature>
<dbReference type="AlphaFoldDB" id="A0A8S9WYI9"/>
<feature type="non-terminal residue" evidence="2">
    <location>
        <position position="77"/>
    </location>
</feature>
<dbReference type="EMBL" id="WIXP02000013">
    <property type="protein sequence ID" value="KAF6200866.1"/>
    <property type="molecule type" value="Genomic_DNA"/>
</dbReference>
<accession>A0A8S9WYI9</accession>
<evidence type="ECO:0000256" key="1">
    <source>
        <dbReference type="SAM" id="SignalP"/>
    </source>
</evidence>
<comment type="caution">
    <text evidence="2">The sequence shown here is derived from an EMBL/GenBank/DDBJ whole genome shotgun (WGS) entry which is preliminary data.</text>
</comment>
<feature type="chain" id="PRO_5035774278" evidence="1">
    <location>
        <begin position="19"/>
        <end position="77"/>
    </location>
</feature>
<proteinExistence type="predicted"/>
<keyword evidence="3" id="KW-1185">Reference proteome</keyword>